<dbReference type="EMBL" id="MU826366">
    <property type="protein sequence ID" value="KAJ7378411.1"/>
    <property type="molecule type" value="Genomic_DNA"/>
</dbReference>
<keyword evidence="1" id="KW-0175">Coiled coil</keyword>
<protein>
    <submittedName>
        <fullName evidence="4">Uncharacterized protein</fullName>
    </submittedName>
</protein>
<dbReference type="AlphaFoldDB" id="A0A9W9ZBH6"/>
<evidence type="ECO:0000256" key="2">
    <source>
        <dbReference type="SAM" id="MobiDB-lite"/>
    </source>
</evidence>
<keyword evidence="3" id="KW-0472">Membrane</keyword>
<keyword evidence="3" id="KW-1133">Transmembrane helix</keyword>
<feature type="transmembrane region" description="Helical" evidence="3">
    <location>
        <begin position="69"/>
        <end position="89"/>
    </location>
</feature>
<feature type="region of interest" description="Disordered" evidence="2">
    <location>
        <begin position="1"/>
        <end position="25"/>
    </location>
</feature>
<dbReference type="Proteomes" id="UP001163046">
    <property type="component" value="Unassembled WGS sequence"/>
</dbReference>
<feature type="coiled-coil region" evidence="1">
    <location>
        <begin position="97"/>
        <end position="131"/>
    </location>
</feature>
<comment type="caution">
    <text evidence="4">The sequence shown here is derived from an EMBL/GenBank/DDBJ whole genome shotgun (WGS) entry which is preliminary data.</text>
</comment>
<gene>
    <name evidence="4" type="ORF">OS493_022945</name>
</gene>
<feature type="region of interest" description="Disordered" evidence="2">
    <location>
        <begin position="153"/>
        <end position="201"/>
    </location>
</feature>
<feature type="compositionally biased region" description="Low complexity" evidence="2">
    <location>
        <begin position="162"/>
        <end position="172"/>
    </location>
</feature>
<evidence type="ECO:0000313" key="5">
    <source>
        <dbReference type="Proteomes" id="UP001163046"/>
    </source>
</evidence>
<name>A0A9W9ZBH6_9CNID</name>
<keyword evidence="5" id="KW-1185">Reference proteome</keyword>
<proteinExistence type="predicted"/>
<evidence type="ECO:0000256" key="3">
    <source>
        <dbReference type="SAM" id="Phobius"/>
    </source>
</evidence>
<keyword evidence="3" id="KW-0812">Transmembrane</keyword>
<evidence type="ECO:0000313" key="4">
    <source>
        <dbReference type="EMBL" id="KAJ7378411.1"/>
    </source>
</evidence>
<reference evidence="4" key="1">
    <citation type="submission" date="2023-01" db="EMBL/GenBank/DDBJ databases">
        <title>Genome assembly of the deep-sea coral Lophelia pertusa.</title>
        <authorList>
            <person name="Herrera S."/>
            <person name="Cordes E."/>
        </authorList>
    </citation>
    <scope>NUCLEOTIDE SEQUENCE</scope>
    <source>
        <strain evidence="4">USNM1676648</strain>
        <tissue evidence="4">Polyp</tissue>
    </source>
</reference>
<feature type="compositionally biased region" description="Low complexity" evidence="2">
    <location>
        <begin position="182"/>
        <end position="194"/>
    </location>
</feature>
<sequence>MKTEESKLKASFTKEMSTNSGTTSSNCTVKVPMLVHSGSKPPNRPYLYQAKVPKPKGAQSNCTNIKNPWIVRSAVAFVVVIVIVVFASLQGKTGTDLEKTKDKVAKLETLIESLRKNIDDLETRVQCVMSDDGTDGKGNPCLGGVGGKIRYLKDKGKEDRTSSTSKPTQKQTNNKGSNEHGSTSSSQLASQTSSKPAKRNAVYTHWGSSKCPVDVEVKNCVFR</sequence>
<evidence type="ECO:0000256" key="1">
    <source>
        <dbReference type="SAM" id="Coils"/>
    </source>
</evidence>
<accession>A0A9W9ZBH6</accession>
<organism evidence="4 5">
    <name type="scientific">Desmophyllum pertusum</name>
    <dbReference type="NCBI Taxonomy" id="174260"/>
    <lineage>
        <taxon>Eukaryota</taxon>
        <taxon>Metazoa</taxon>
        <taxon>Cnidaria</taxon>
        <taxon>Anthozoa</taxon>
        <taxon>Hexacorallia</taxon>
        <taxon>Scleractinia</taxon>
        <taxon>Caryophylliina</taxon>
        <taxon>Caryophylliidae</taxon>
        <taxon>Desmophyllum</taxon>
    </lineage>
</organism>